<reference evidence="1 2" key="1">
    <citation type="journal article" date="2019" name="Sci. Rep.">
        <title>Orb-weaving spider Araneus ventricosus genome elucidates the spidroin gene catalogue.</title>
        <authorList>
            <person name="Kono N."/>
            <person name="Nakamura H."/>
            <person name="Ohtoshi R."/>
            <person name="Moran D.A.P."/>
            <person name="Shinohara A."/>
            <person name="Yoshida Y."/>
            <person name="Fujiwara M."/>
            <person name="Mori M."/>
            <person name="Tomita M."/>
            <person name="Arakawa K."/>
        </authorList>
    </citation>
    <scope>NUCLEOTIDE SEQUENCE [LARGE SCALE GENOMIC DNA]</scope>
</reference>
<accession>A0A4Y2DSD5</accession>
<sequence length="111" mass="12365">MSQQCGETCLLFLLNDKFQSSRNNLKQSLSVSKLSLHATMSLCICWITKGNRVLDDYTQMSNRVSVARNRGKREVLKALALLPLSSEKPAVDANRNVPRCKISPGSVREKA</sequence>
<proteinExistence type="predicted"/>
<organism evidence="1 2">
    <name type="scientific">Araneus ventricosus</name>
    <name type="common">Orbweaver spider</name>
    <name type="synonym">Epeira ventricosa</name>
    <dbReference type="NCBI Taxonomy" id="182803"/>
    <lineage>
        <taxon>Eukaryota</taxon>
        <taxon>Metazoa</taxon>
        <taxon>Ecdysozoa</taxon>
        <taxon>Arthropoda</taxon>
        <taxon>Chelicerata</taxon>
        <taxon>Arachnida</taxon>
        <taxon>Araneae</taxon>
        <taxon>Araneomorphae</taxon>
        <taxon>Entelegynae</taxon>
        <taxon>Araneoidea</taxon>
        <taxon>Araneidae</taxon>
        <taxon>Araneus</taxon>
    </lineage>
</organism>
<dbReference type="EMBL" id="BGPR01000410">
    <property type="protein sequence ID" value="GBM18738.1"/>
    <property type="molecule type" value="Genomic_DNA"/>
</dbReference>
<dbReference type="Proteomes" id="UP000499080">
    <property type="component" value="Unassembled WGS sequence"/>
</dbReference>
<comment type="caution">
    <text evidence="1">The sequence shown here is derived from an EMBL/GenBank/DDBJ whole genome shotgun (WGS) entry which is preliminary data.</text>
</comment>
<keyword evidence="2" id="KW-1185">Reference proteome</keyword>
<protein>
    <submittedName>
        <fullName evidence="1">Uncharacterized protein</fullName>
    </submittedName>
</protein>
<dbReference type="AlphaFoldDB" id="A0A4Y2DSD5"/>
<evidence type="ECO:0000313" key="1">
    <source>
        <dbReference type="EMBL" id="GBM18738.1"/>
    </source>
</evidence>
<evidence type="ECO:0000313" key="2">
    <source>
        <dbReference type="Proteomes" id="UP000499080"/>
    </source>
</evidence>
<gene>
    <name evidence="1" type="ORF">AVEN_44299_1</name>
</gene>
<name>A0A4Y2DSD5_ARAVE</name>